<dbReference type="AlphaFoldDB" id="A0AAE8SZD2"/>
<sequence>MREEEGLRKFHSNFIIQHELLKHSPEISSTALHQHPEILQDHTKAWSIAIMAMRRMSKVNPPSLIGVLCFLLVSRAMARTLDGDGNQYLTAFSEELNQWRQVYPEVEDVARRVWGHTFSDLPLPRSPVQHTTLLQLRDKVAALIGKARRIIDLGDWTQHMFNKTSQASHQREPTNAAETLPDIEPSLPPEREEKEPPDRLICPNIVRLQEIPEGLVWPEIVTLVTGIIFAIVVYFMLDCTAGCIQRYGVGRPFVAFEALNSHGDLASPAPELLRATGAEWGWAV</sequence>
<name>A0AAE8SZD2_9PEZI</name>
<keyword evidence="4" id="KW-1185">Reference proteome</keyword>
<feature type="compositionally biased region" description="Basic and acidic residues" evidence="1">
    <location>
        <begin position="189"/>
        <end position="198"/>
    </location>
</feature>
<evidence type="ECO:0000256" key="1">
    <source>
        <dbReference type="SAM" id="MobiDB-lite"/>
    </source>
</evidence>
<protein>
    <submittedName>
        <fullName evidence="3">Uncharacterized protein</fullName>
    </submittedName>
</protein>
<dbReference type="EMBL" id="ONZQ02000017">
    <property type="protein sequence ID" value="SPO06825.1"/>
    <property type="molecule type" value="Genomic_DNA"/>
</dbReference>
<keyword evidence="2" id="KW-0812">Transmembrane</keyword>
<feature type="region of interest" description="Disordered" evidence="1">
    <location>
        <begin position="164"/>
        <end position="198"/>
    </location>
</feature>
<reference evidence="3" key="1">
    <citation type="submission" date="2018-03" db="EMBL/GenBank/DDBJ databases">
        <authorList>
            <person name="Guldener U."/>
        </authorList>
    </citation>
    <scope>NUCLEOTIDE SEQUENCE</scope>
</reference>
<evidence type="ECO:0000313" key="3">
    <source>
        <dbReference type="EMBL" id="SPO06825.1"/>
    </source>
</evidence>
<gene>
    <name evidence="3" type="ORF">DNG_09519</name>
</gene>
<comment type="caution">
    <text evidence="3">The sequence shown here is derived from an EMBL/GenBank/DDBJ whole genome shotgun (WGS) entry which is preliminary data.</text>
</comment>
<evidence type="ECO:0000256" key="2">
    <source>
        <dbReference type="SAM" id="Phobius"/>
    </source>
</evidence>
<keyword evidence="2" id="KW-0472">Membrane</keyword>
<proteinExistence type="predicted"/>
<accession>A0AAE8SZD2</accession>
<feature type="transmembrane region" description="Helical" evidence="2">
    <location>
        <begin position="215"/>
        <end position="237"/>
    </location>
</feature>
<dbReference type="Proteomes" id="UP001187682">
    <property type="component" value="Unassembled WGS sequence"/>
</dbReference>
<organism evidence="3 4">
    <name type="scientific">Cephalotrichum gorgonifer</name>
    <dbReference type="NCBI Taxonomy" id="2041049"/>
    <lineage>
        <taxon>Eukaryota</taxon>
        <taxon>Fungi</taxon>
        <taxon>Dikarya</taxon>
        <taxon>Ascomycota</taxon>
        <taxon>Pezizomycotina</taxon>
        <taxon>Sordariomycetes</taxon>
        <taxon>Hypocreomycetidae</taxon>
        <taxon>Microascales</taxon>
        <taxon>Microascaceae</taxon>
        <taxon>Cephalotrichum</taxon>
    </lineage>
</organism>
<evidence type="ECO:0000313" key="4">
    <source>
        <dbReference type="Proteomes" id="UP001187682"/>
    </source>
</evidence>
<keyword evidence="2" id="KW-1133">Transmembrane helix</keyword>